<keyword evidence="8 14" id="KW-1133">Transmembrane helix</keyword>
<dbReference type="SUPFAM" id="SSF55729">
    <property type="entry name" value="Acyl-CoA N-acyltransferases (Nat)"/>
    <property type="match status" value="1"/>
</dbReference>
<dbReference type="GO" id="GO:0055091">
    <property type="term" value="P:phospholipid homeostasis"/>
    <property type="evidence" value="ECO:0007669"/>
    <property type="project" value="TreeGrafter"/>
</dbReference>
<protein>
    <recommendedName>
        <fullName evidence="4">Phosphatidylglycerol lysyltransferase</fullName>
        <ecNumber evidence="3">2.3.2.3</ecNumber>
    </recommendedName>
    <alternativeName>
        <fullName evidence="12">Lysylphosphatidylglycerol synthase</fullName>
    </alternativeName>
</protein>
<feature type="transmembrane region" description="Helical" evidence="14">
    <location>
        <begin position="751"/>
        <end position="769"/>
    </location>
</feature>
<evidence type="ECO:0000256" key="12">
    <source>
        <dbReference type="ARBA" id="ARBA00031899"/>
    </source>
</evidence>
<dbReference type="Pfam" id="PF03706">
    <property type="entry name" value="LPG_synthase_TM"/>
    <property type="match status" value="1"/>
</dbReference>
<evidence type="ECO:0000256" key="7">
    <source>
        <dbReference type="ARBA" id="ARBA00022692"/>
    </source>
</evidence>
<evidence type="ECO:0000256" key="3">
    <source>
        <dbReference type="ARBA" id="ARBA00012014"/>
    </source>
</evidence>
<comment type="caution">
    <text evidence="16">The sequence shown here is derived from an EMBL/GenBank/DDBJ whole genome shotgun (WGS) entry which is preliminary data.</text>
</comment>
<dbReference type="InterPro" id="IPR022791">
    <property type="entry name" value="L-PG_synthase/AglD"/>
</dbReference>
<dbReference type="InterPro" id="IPR016181">
    <property type="entry name" value="Acyl_CoA_acyltransferase"/>
</dbReference>
<evidence type="ECO:0000256" key="5">
    <source>
        <dbReference type="ARBA" id="ARBA00022475"/>
    </source>
</evidence>
<dbReference type="EMBL" id="QVFV01000006">
    <property type="protein sequence ID" value="RZM76109.1"/>
    <property type="molecule type" value="Genomic_DNA"/>
</dbReference>
<evidence type="ECO:0000313" key="17">
    <source>
        <dbReference type="Proteomes" id="UP000292459"/>
    </source>
</evidence>
<dbReference type="InterPro" id="IPR024320">
    <property type="entry name" value="LPG_synthase_C"/>
</dbReference>
<feature type="transmembrane region" description="Helical" evidence="14">
    <location>
        <begin position="130"/>
        <end position="146"/>
    </location>
</feature>
<evidence type="ECO:0000259" key="15">
    <source>
        <dbReference type="Pfam" id="PF09924"/>
    </source>
</evidence>
<feature type="transmembrane region" description="Helical" evidence="14">
    <location>
        <begin position="597"/>
        <end position="614"/>
    </location>
</feature>
<dbReference type="OrthoDB" id="145485at2"/>
<accession>A0A4Q7E3Q1</accession>
<comment type="similarity">
    <text evidence="2">Belongs to the LPG synthase family.</text>
</comment>
<evidence type="ECO:0000256" key="11">
    <source>
        <dbReference type="ARBA" id="ARBA00023251"/>
    </source>
</evidence>
<evidence type="ECO:0000256" key="1">
    <source>
        <dbReference type="ARBA" id="ARBA00004651"/>
    </source>
</evidence>
<evidence type="ECO:0000313" key="16">
    <source>
        <dbReference type="EMBL" id="RZM76109.1"/>
    </source>
</evidence>
<feature type="transmembrane region" description="Helical" evidence="14">
    <location>
        <begin position="845"/>
        <end position="862"/>
    </location>
</feature>
<dbReference type="AlphaFoldDB" id="A0A4Q7E3Q1"/>
<keyword evidence="11" id="KW-0046">Antibiotic resistance</keyword>
<feature type="transmembrane region" description="Helical" evidence="14">
    <location>
        <begin position="215"/>
        <end position="239"/>
    </location>
</feature>
<feature type="transmembrane region" description="Helical" evidence="14">
    <location>
        <begin position="158"/>
        <end position="178"/>
    </location>
</feature>
<gene>
    <name evidence="16" type="ORF">DYY88_19690</name>
</gene>
<keyword evidence="5" id="KW-1003">Cell membrane</keyword>
<feature type="transmembrane region" description="Helical" evidence="14">
    <location>
        <begin position="874"/>
        <end position="891"/>
    </location>
</feature>
<dbReference type="GO" id="GO:0005886">
    <property type="term" value="C:plasma membrane"/>
    <property type="evidence" value="ECO:0007669"/>
    <property type="project" value="UniProtKB-SubCell"/>
</dbReference>
<sequence length="906" mass="100200">MPLFRLEVGTIKSSREGGILRHPLSHRGVAITTRVGIWSAAVLTALVGCVNIWSAATPSLPARLAWLEQFLPLEVRAGGHLFAALSGFFLLALAANLLRRKRLAWWLTVGLLGVSILSHLVKGLDYEEGLLALVLLFQLLWLRPVFTAQSDRPSIVQGLRVLIGAVLFILAYGTLGFWLQERQYAAAFSFAAAIAQTLAMFFTADSGGLQPMTRFGRYFAASIYGVSFVTLLYAVWMLFRPVIFRGAASEEERQRAQAIVEQHGRSSLARFALLEDKSYYFSPSGQSVIAYVPKGRGAVALGDPIGPASDRQETILGFRTFCSRNDWHPAFYQTLPDDVSLYRSLGFRVLKIGEEAIVDLHRFTLEGKAGRNLRTAMNKFTKQGYRVQYYPPPISPELLAELQAISDDWLDSVQGAEKKFSLGWFDPDYLRDCEIAVVEDPQGTPLAFANLIPEYQLNEATIDLMRHHRGLERGVMDYLFTSLLQHCKGQGFDTFNLGLVVLSGVGADPQAPPLEKGMHYLYEHLNQFYNVQGLRTYKEKFQPRWEPRYFVYPRLAALPDVVVALVRADSGDRLQDYFGAEFFSMPLTTGLKQLSRLGPILLSLGLFALSGWAISHELRQYSLPDILSSIATIPSWALALAIALTVMNYVFLTGYDTLATYFVRHPLPYRQTALAAFISYAISNSVGFALLSGSAIRYRFYTAWGLTPGQIGQIIAFCNLSFWLGLFAIGGLVFAVEPLSVPGILHLPFDTVHPLGLIFLSSIAAYLILSRFSHRPLKLRSWVMPHLPIPLALAQITVAACDWALAAAVLYVLLPTPPGVNYGIFFGSYLLAQIAGVISNVPGGLGVFETVLLLLLSPPIPSEQLLGALLVYRAVYYLLPLGLGAGLLGLYELRQHQTINSVQSKS</sequence>
<comment type="subcellular location">
    <subcellularLocation>
        <location evidence="1">Cell membrane</location>
        <topology evidence="1">Multi-pass membrane protein</topology>
    </subcellularLocation>
</comment>
<keyword evidence="17" id="KW-1185">Reference proteome</keyword>
<dbReference type="EC" id="2.3.2.3" evidence="3"/>
<dbReference type="GO" id="GO:0006629">
    <property type="term" value="P:lipid metabolic process"/>
    <property type="evidence" value="ECO:0007669"/>
    <property type="project" value="UniProtKB-KW"/>
</dbReference>
<dbReference type="GO" id="GO:0050071">
    <property type="term" value="F:phosphatidylglycerol lysyltransferase activity"/>
    <property type="evidence" value="ECO:0007669"/>
    <property type="project" value="UniProtKB-EC"/>
</dbReference>
<dbReference type="Proteomes" id="UP000292459">
    <property type="component" value="Unassembled WGS sequence"/>
</dbReference>
<keyword evidence="6" id="KW-0808">Transferase</keyword>
<keyword evidence="10 14" id="KW-0472">Membrane</keyword>
<feature type="transmembrane region" description="Helical" evidence="14">
    <location>
        <begin position="672"/>
        <end position="693"/>
    </location>
</feature>
<feature type="transmembrane region" description="Helical" evidence="14">
    <location>
        <begin position="77"/>
        <end position="98"/>
    </location>
</feature>
<evidence type="ECO:0000256" key="13">
    <source>
        <dbReference type="ARBA" id="ARBA00047540"/>
    </source>
</evidence>
<evidence type="ECO:0000256" key="9">
    <source>
        <dbReference type="ARBA" id="ARBA00023098"/>
    </source>
</evidence>
<feature type="transmembrane region" description="Helical" evidence="14">
    <location>
        <begin position="789"/>
        <end position="814"/>
    </location>
</feature>
<dbReference type="InterPro" id="IPR051211">
    <property type="entry name" value="PG_lysyltransferase"/>
</dbReference>
<organism evidence="16 17">
    <name type="scientific">Leptolyngbya iicbica LK</name>
    <dbReference type="NCBI Taxonomy" id="2294035"/>
    <lineage>
        <taxon>Bacteria</taxon>
        <taxon>Bacillati</taxon>
        <taxon>Cyanobacteriota</taxon>
        <taxon>Cyanophyceae</taxon>
        <taxon>Leptolyngbyales</taxon>
        <taxon>Leptolyngbyaceae</taxon>
        <taxon>Leptolyngbya group</taxon>
        <taxon>Leptolyngbya</taxon>
        <taxon>Leptolyngbya iicbica</taxon>
    </lineage>
</organism>
<evidence type="ECO:0000256" key="4">
    <source>
        <dbReference type="ARBA" id="ARBA00021546"/>
    </source>
</evidence>
<feature type="transmembrane region" description="Helical" evidence="14">
    <location>
        <begin position="714"/>
        <end position="736"/>
    </location>
</feature>
<name>A0A4Q7E3Q1_9CYAN</name>
<evidence type="ECO:0000256" key="10">
    <source>
        <dbReference type="ARBA" id="ARBA00023136"/>
    </source>
</evidence>
<reference evidence="16 17" key="1">
    <citation type="submission" date="2018-11" db="EMBL/GenBank/DDBJ databases">
        <title>Whole genome sequencing of an environmental sample.</title>
        <authorList>
            <person name="Sarangi A.N."/>
            <person name="Singh D."/>
            <person name="Tripathy S."/>
        </authorList>
    </citation>
    <scope>NUCLEOTIDE SEQUENCE [LARGE SCALE GENOMIC DNA]</scope>
    <source>
        <strain evidence="16 17">Lakshadweep</strain>
    </source>
</reference>
<dbReference type="GO" id="GO:0046677">
    <property type="term" value="P:response to antibiotic"/>
    <property type="evidence" value="ECO:0007669"/>
    <property type="project" value="UniProtKB-KW"/>
</dbReference>
<feature type="transmembrane region" description="Helical" evidence="14">
    <location>
        <begin position="626"/>
        <end position="652"/>
    </location>
</feature>
<feature type="domain" description="Phosphatidylglycerol lysyltransferase C-terminal" evidence="15">
    <location>
        <begin position="258"/>
        <end position="552"/>
    </location>
</feature>
<evidence type="ECO:0000256" key="2">
    <source>
        <dbReference type="ARBA" id="ARBA00008627"/>
    </source>
</evidence>
<feature type="transmembrane region" description="Helical" evidence="14">
    <location>
        <begin position="184"/>
        <end position="203"/>
    </location>
</feature>
<dbReference type="PANTHER" id="PTHR34697">
    <property type="entry name" value="PHOSPHATIDYLGLYCEROL LYSYLTRANSFERASE"/>
    <property type="match status" value="1"/>
</dbReference>
<evidence type="ECO:0000256" key="8">
    <source>
        <dbReference type="ARBA" id="ARBA00022989"/>
    </source>
</evidence>
<evidence type="ECO:0000256" key="14">
    <source>
        <dbReference type="SAM" id="Phobius"/>
    </source>
</evidence>
<feature type="transmembrane region" description="Helical" evidence="14">
    <location>
        <begin position="35"/>
        <end position="57"/>
    </location>
</feature>
<keyword evidence="7 14" id="KW-0812">Transmembrane</keyword>
<evidence type="ECO:0000256" key="6">
    <source>
        <dbReference type="ARBA" id="ARBA00022679"/>
    </source>
</evidence>
<dbReference type="PANTHER" id="PTHR34697:SF2">
    <property type="entry name" value="PHOSPHATIDYLGLYCEROL LYSYLTRANSFERASE"/>
    <property type="match status" value="1"/>
</dbReference>
<proteinExistence type="inferred from homology"/>
<comment type="catalytic activity">
    <reaction evidence="13">
        <text>L-lysyl-tRNA(Lys) + a 1,2-diacyl-sn-glycero-3-phospho-(1'-sn-glycerol) = a 1,2-diacyl-sn-glycero-3-phospho-1'-(3'-O-L-lysyl)-sn-glycerol + tRNA(Lys)</text>
        <dbReference type="Rhea" id="RHEA:10668"/>
        <dbReference type="Rhea" id="RHEA-COMP:9696"/>
        <dbReference type="Rhea" id="RHEA-COMP:9697"/>
        <dbReference type="ChEBI" id="CHEBI:64716"/>
        <dbReference type="ChEBI" id="CHEBI:75792"/>
        <dbReference type="ChEBI" id="CHEBI:78442"/>
        <dbReference type="ChEBI" id="CHEBI:78529"/>
        <dbReference type="EC" id="2.3.2.3"/>
    </reaction>
</comment>
<dbReference type="Pfam" id="PF09924">
    <property type="entry name" value="LPG_synthase_C"/>
    <property type="match status" value="1"/>
</dbReference>
<feature type="transmembrane region" description="Helical" evidence="14">
    <location>
        <begin position="105"/>
        <end position="124"/>
    </location>
</feature>
<keyword evidence="9" id="KW-0443">Lipid metabolism</keyword>